<dbReference type="PANTHER" id="PTHR19353:SF30">
    <property type="entry name" value="DELTA 8-(E)-SPHINGOLIPID DESATURASE"/>
    <property type="match status" value="1"/>
</dbReference>
<organism evidence="19 20">
    <name type="scientific">Sporothrix schenckii (strain ATCC 58251 / de Perez 2211183)</name>
    <name type="common">Rose-picker's disease fungus</name>
    <dbReference type="NCBI Taxonomy" id="1391915"/>
    <lineage>
        <taxon>Eukaryota</taxon>
        <taxon>Fungi</taxon>
        <taxon>Dikarya</taxon>
        <taxon>Ascomycota</taxon>
        <taxon>Pezizomycotina</taxon>
        <taxon>Sordariomycetes</taxon>
        <taxon>Sordariomycetidae</taxon>
        <taxon>Ophiostomatales</taxon>
        <taxon>Ophiostomataceae</taxon>
        <taxon>Sporothrix</taxon>
    </lineage>
</organism>
<evidence type="ECO:0000256" key="14">
    <source>
        <dbReference type="ARBA" id="ARBA00023098"/>
    </source>
</evidence>
<dbReference type="GO" id="GO:0006665">
    <property type="term" value="P:sphingolipid metabolic process"/>
    <property type="evidence" value="ECO:0007669"/>
    <property type="project" value="UniProtKB-UniPathway"/>
</dbReference>
<keyword evidence="20" id="KW-1185">Reference proteome</keyword>
<evidence type="ECO:0000256" key="17">
    <source>
        <dbReference type="SAM" id="Phobius"/>
    </source>
</evidence>
<evidence type="ECO:0000256" key="15">
    <source>
        <dbReference type="ARBA" id="ARBA00023136"/>
    </source>
</evidence>
<dbReference type="GO" id="GO:0046872">
    <property type="term" value="F:metal ion binding"/>
    <property type="evidence" value="ECO:0007669"/>
    <property type="project" value="UniProtKB-KW"/>
</dbReference>
<dbReference type="UniPathway" id="UPA00222"/>
<evidence type="ECO:0000256" key="12">
    <source>
        <dbReference type="ARBA" id="ARBA00023002"/>
    </source>
</evidence>
<keyword evidence="11 17" id="KW-1133">Transmembrane helix</keyword>
<name>U7PKJ1_SPOS1</name>
<dbReference type="eggNOG" id="KOG4232">
    <property type="taxonomic scope" value="Eukaryota"/>
</dbReference>
<dbReference type="CDD" id="cd03506">
    <property type="entry name" value="Delta6-FADS-like"/>
    <property type="match status" value="1"/>
</dbReference>
<dbReference type="PROSITE" id="PS50255">
    <property type="entry name" value="CYTOCHROME_B5_2"/>
    <property type="match status" value="1"/>
</dbReference>
<dbReference type="Gene3D" id="3.10.120.10">
    <property type="entry name" value="Cytochrome b5-like heme/steroid binding domain"/>
    <property type="match status" value="1"/>
</dbReference>
<comment type="similarity">
    <text evidence="4">Belongs to the fatty acid desaturase type 1 family.</text>
</comment>
<feature type="region of interest" description="Disordered" evidence="16">
    <location>
        <begin position="1"/>
        <end position="22"/>
    </location>
</feature>
<evidence type="ECO:0000256" key="8">
    <source>
        <dbReference type="ARBA" id="ARBA00022692"/>
    </source>
</evidence>
<keyword evidence="9" id="KW-0479">Metal-binding</keyword>
<evidence type="ECO:0000256" key="13">
    <source>
        <dbReference type="ARBA" id="ARBA00023004"/>
    </source>
</evidence>
<keyword evidence="15 17" id="KW-0472">Membrane</keyword>
<feature type="region of interest" description="Disordered" evidence="16">
    <location>
        <begin position="126"/>
        <end position="203"/>
    </location>
</feature>
<dbReference type="Pfam" id="PF00487">
    <property type="entry name" value="FA_desaturase"/>
    <property type="match status" value="1"/>
</dbReference>
<evidence type="ECO:0000256" key="2">
    <source>
        <dbReference type="ARBA" id="ARBA00004760"/>
    </source>
</evidence>
<evidence type="ECO:0000256" key="9">
    <source>
        <dbReference type="ARBA" id="ARBA00022723"/>
    </source>
</evidence>
<evidence type="ECO:0000256" key="10">
    <source>
        <dbReference type="ARBA" id="ARBA00022919"/>
    </source>
</evidence>
<dbReference type="EC" id="1.14.19.18" evidence="5"/>
<dbReference type="HOGENOM" id="CLU_016265_3_0_1"/>
<reference evidence="20" key="1">
    <citation type="journal article" date="2014" name="Genome Announc.">
        <title>Genome sequence of the pathogenic fungus Sporothrix schenckii (ATCC 58251).</title>
        <authorList>
            <person name="Cuomo C.A."/>
            <person name="Rodriguez-Del Valle N."/>
            <person name="Perez-Sanchez L."/>
            <person name="Abouelleil A."/>
            <person name="Goldberg J."/>
            <person name="Young S."/>
            <person name="Zeng Q."/>
            <person name="Birren B.W."/>
        </authorList>
    </citation>
    <scope>NUCLEOTIDE SEQUENCE [LARGE SCALE GENOMIC DNA]</scope>
    <source>
        <strain evidence="20">ATCC 58251 / de Perez 2211183</strain>
    </source>
</reference>
<evidence type="ECO:0000256" key="5">
    <source>
        <dbReference type="ARBA" id="ARBA00012019"/>
    </source>
</evidence>
<dbReference type="GO" id="GO:0016020">
    <property type="term" value="C:membrane"/>
    <property type="evidence" value="ECO:0007669"/>
    <property type="project" value="UniProtKB-SubCell"/>
</dbReference>
<dbReference type="InterPro" id="IPR012171">
    <property type="entry name" value="Fatty_acid_desaturase"/>
</dbReference>
<evidence type="ECO:0000256" key="3">
    <source>
        <dbReference type="ARBA" id="ARBA00004991"/>
    </source>
</evidence>
<evidence type="ECO:0000259" key="18">
    <source>
        <dbReference type="PROSITE" id="PS50255"/>
    </source>
</evidence>
<dbReference type="SUPFAM" id="SSF55856">
    <property type="entry name" value="Cytochrome b5-like heme/steroid binding domain"/>
    <property type="match status" value="1"/>
</dbReference>
<dbReference type="InterPro" id="IPR005804">
    <property type="entry name" value="FA_desaturase_dom"/>
</dbReference>
<evidence type="ECO:0000256" key="7">
    <source>
        <dbReference type="ARBA" id="ARBA00022617"/>
    </source>
</evidence>
<dbReference type="SMART" id="SM01117">
    <property type="entry name" value="Cyt-b5"/>
    <property type="match status" value="1"/>
</dbReference>
<dbReference type="PANTHER" id="PTHR19353">
    <property type="entry name" value="FATTY ACID DESATURASE 2"/>
    <property type="match status" value="1"/>
</dbReference>
<evidence type="ECO:0000256" key="4">
    <source>
        <dbReference type="ARBA" id="ARBA00009295"/>
    </source>
</evidence>
<evidence type="ECO:0000256" key="1">
    <source>
        <dbReference type="ARBA" id="ARBA00004141"/>
    </source>
</evidence>
<feature type="transmembrane region" description="Helical" evidence="17">
    <location>
        <begin position="467"/>
        <end position="486"/>
    </location>
</feature>
<protein>
    <recommendedName>
        <fullName evidence="6">Delta 8-(E)-sphingolipid desaturase</fullName>
        <ecNumber evidence="5">1.14.19.18</ecNumber>
    </recommendedName>
</protein>
<accession>U7PKJ1</accession>
<evidence type="ECO:0000313" key="19">
    <source>
        <dbReference type="EMBL" id="ERS95416.1"/>
    </source>
</evidence>
<comment type="subcellular location">
    <subcellularLocation>
        <location evidence="1">Membrane</location>
        <topology evidence="1">Multi-pass membrane protein</topology>
    </subcellularLocation>
</comment>
<feature type="transmembrane region" description="Helical" evidence="17">
    <location>
        <begin position="340"/>
        <end position="363"/>
    </location>
</feature>
<dbReference type="AlphaFoldDB" id="U7PKJ1"/>
<feature type="domain" description="Cytochrome b5 heme-binding" evidence="18">
    <location>
        <begin position="29"/>
        <end position="104"/>
    </location>
</feature>
<feature type="transmembrane region" description="Helical" evidence="17">
    <location>
        <begin position="532"/>
        <end position="552"/>
    </location>
</feature>
<dbReference type="InterPro" id="IPR001199">
    <property type="entry name" value="Cyt_B5-like_heme/steroid-bd"/>
</dbReference>
<keyword evidence="7" id="KW-0349">Heme</keyword>
<feature type="compositionally biased region" description="Acidic residues" evidence="16">
    <location>
        <begin position="141"/>
        <end position="150"/>
    </location>
</feature>
<dbReference type="GO" id="GO:0016717">
    <property type="term" value="F:oxidoreductase activity, acting on paired donors, with oxidation of a pair of donors resulting in the reduction of molecular oxygen to two molecules of water"/>
    <property type="evidence" value="ECO:0007669"/>
    <property type="project" value="TreeGrafter"/>
</dbReference>
<sequence>MATSTTVPKPSPSPSSIQTATTPVVADRDRILQPDEVTDRIAQGQTIVIYQDYVLRLDSWLDRHPGGRLAILHMVGKDATDEIEVYHFASTLKTITAYRIGRKLPGPWVAHAPPPIRGGVFRRTEVTVSPPSPLDGNCSDVDGEDCEDDEALLRAEESSAEEPCSSSSSDTDDSLTEDSTGVSDVVSECSALPTPPSAAWSSGVQTADDTFVGTGSRSTPIALPPFLTASGVHSVNRRSLGSAQLSQFARKQVQAQAKAGPINDTNTVDAVAFSTVDDFADRSNQHEVERDSVTYPSVDPARQQAIIQRYRAMHQRIHDAGWYDCPYGDYAKEMARYTTLFVLFLATLHLGWYVTSAVFLGLFWHQIMFTAHDAGHRAITHNFVIDTLIGLFIADFCCGLSIGWWKSSHNVHHLVTNQAEHDPDIQNVPLFATSPLFFKSLRSSYYDFTFVWDAVADYMVPFQKYTYYPIMGIARFNLYLLSWLHVLSAKSSALGRSTAWWIRPAEMAAMSAYWFLFGYCLLWRALPDWTTRVVFVLVSHIITMPLHVQITLSHWGMSTSDLGETESFPQRQLRTTMDVDCPAWLDFLHGGLQFQAVHHLFPRVPRHNLRKVQTLVREFCDDTGIPYAILNFVDGNRRVLGRLQEMSDQVNMMVQCQKHMAATGESGLH</sequence>
<proteinExistence type="inferred from homology"/>
<evidence type="ECO:0000313" key="20">
    <source>
        <dbReference type="Proteomes" id="UP000018087"/>
    </source>
</evidence>
<feature type="transmembrane region" description="Helical" evidence="17">
    <location>
        <begin position="383"/>
        <end position="405"/>
    </location>
</feature>
<comment type="pathway">
    <text evidence="2">Lipid metabolism; sphingolipid metabolism.</text>
</comment>
<evidence type="ECO:0000256" key="16">
    <source>
        <dbReference type="SAM" id="MobiDB-lite"/>
    </source>
</evidence>
<dbReference type="Proteomes" id="UP000018087">
    <property type="component" value="Unassembled WGS sequence"/>
</dbReference>
<keyword evidence="8 17" id="KW-0812">Transmembrane</keyword>
<keyword evidence="12" id="KW-0560">Oxidoreductase</keyword>
<keyword evidence="13" id="KW-0408">Iron</keyword>
<dbReference type="InterPro" id="IPR036400">
    <property type="entry name" value="Cyt_B5-like_heme/steroid_sf"/>
</dbReference>
<dbReference type="Pfam" id="PF00173">
    <property type="entry name" value="Cyt-b5"/>
    <property type="match status" value="1"/>
</dbReference>
<feature type="transmembrane region" description="Helical" evidence="17">
    <location>
        <begin position="507"/>
        <end position="526"/>
    </location>
</feature>
<dbReference type="OrthoDB" id="260091at2759"/>
<evidence type="ECO:0000256" key="11">
    <source>
        <dbReference type="ARBA" id="ARBA00022989"/>
    </source>
</evidence>
<gene>
    <name evidence="19" type="ORF">HMPREF1624_08294</name>
</gene>
<dbReference type="EMBL" id="KI440854">
    <property type="protein sequence ID" value="ERS95416.1"/>
    <property type="molecule type" value="Genomic_DNA"/>
</dbReference>
<keyword evidence="10" id="KW-0746">Sphingolipid metabolism</keyword>
<keyword evidence="14" id="KW-0443">Lipid metabolism</keyword>
<evidence type="ECO:0000256" key="6">
    <source>
        <dbReference type="ARBA" id="ARBA00016939"/>
    </source>
</evidence>
<dbReference type="STRING" id="1391915.U7PKJ1"/>
<comment type="pathway">
    <text evidence="3">Sphingolipid metabolism.</text>
</comment>